<organism evidence="3 4">
    <name type="scientific">Gordonia jinghuaiqii</name>
    <dbReference type="NCBI Taxonomy" id="2758710"/>
    <lineage>
        <taxon>Bacteria</taxon>
        <taxon>Bacillati</taxon>
        <taxon>Actinomycetota</taxon>
        <taxon>Actinomycetes</taxon>
        <taxon>Mycobacteriales</taxon>
        <taxon>Gordoniaceae</taxon>
        <taxon>Gordonia</taxon>
    </lineage>
</organism>
<dbReference type="Pfam" id="PF01569">
    <property type="entry name" value="PAP2"/>
    <property type="match status" value="1"/>
</dbReference>
<keyword evidence="1" id="KW-1133">Transmembrane helix</keyword>
<dbReference type="SMART" id="SM00014">
    <property type="entry name" value="acidPPc"/>
    <property type="match status" value="1"/>
</dbReference>
<dbReference type="InterPro" id="IPR036938">
    <property type="entry name" value="PAP2/HPO_sf"/>
</dbReference>
<proteinExistence type="predicted"/>
<dbReference type="Proteomes" id="UP000515663">
    <property type="component" value="Chromosome"/>
</dbReference>
<gene>
    <name evidence="3" type="ORF">H1R19_06005</name>
</gene>
<feature type="transmembrane region" description="Helical" evidence="1">
    <location>
        <begin position="132"/>
        <end position="152"/>
    </location>
</feature>
<feature type="transmembrane region" description="Helical" evidence="1">
    <location>
        <begin position="30"/>
        <end position="53"/>
    </location>
</feature>
<keyword evidence="1" id="KW-0812">Transmembrane</keyword>
<feature type="transmembrane region" description="Helical" evidence="1">
    <location>
        <begin position="101"/>
        <end position="120"/>
    </location>
</feature>
<protein>
    <submittedName>
        <fullName evidence="3">Phosphatase PAP2 family protein</fullName>
    </submittedName>
</protein>
<dbReference type="KEGG" id="gji:H1R19_06005"/>
<dbReference type="EMBL" id="CP059491">
    <property type="protein sequence ID" value="QMT02694.1"/>
    <property type="molecule type" value="Genomic_DNA"/>
</dbReference>
<sequence length="195" mass="21531">MFISPTTIDQNIVNWVVENRSEPWISIAKVVTLLGNTVTLTVLTCVVVIALAVTRRRVDAVFLGAGVAVGYAIMQTLKFSFARDRPPVGDRLLNIDTFSFPSGHAMMTMIVFGLCAVSAYRCSAWVRAHRWIVVLAPLTSILVGLTRIQLAVHWTTDVVAGWLIGAVYVTLCIWLLQRYESRTGGEPLARSVDVR</sequence>
<evidence type="ECO:0000313" key="3">
    <source>
        <dbReference type="EMBL" id="QMT02694.1"/>
    </source>
</evidence>
<name>A0A7D7LZK7_9ACTN</name>
<dbReference type="PANTHER" id="PTHR14969">
    <property type="entry name" value="SPHINGOSINE-1-PHOSPHATE PHOSPHOHYDROLASE"/>
    <property type="match status" value="1"/>
</dbReference>
<feature type="transmembrane region" description="Helical" evidence="1">
    <location>
        <begin position="60"/>
        <end position="81"/>
    </location>
</feature>
<dbReference type="Gene3D" id="1.20.144.10">
    <property type="entry name" value="Phosphatidic acid phosphatase type 2/haloperoxidase"/>
    <property type="match status" value="2"/>
</dbReference>
<feature type="domain" description="Phosphatidic acid phosphatase type 2/haloperoxidase" evidence="2">
    <location>
        <begin position="60"/>
        <end position="173"/>
    </location>
</feature>
<evidence type="ECO:0000256" key="1">
    <source>
        <dbReference type="SAM" id="Phobius"/>
    </source>
</evidence>
<keyword evidence="1" id="KW-0472">Membrane</keyword>
<evidence type="ECO:0000313" key="4">
    <source>
        <dbReference type="Proteomes" id="UP000515663"/>
    </source>
</evidence>
<dbReference type="SUPFAM" id="SSF48317">
    <property type="entry name" value="Acid phosphatase/Vanadium-dependent haloperoxidase"/>
    <property type="match status" value="1"/>
</dbReference>
<dbReference type="InterPro" id="IPR000326">
    <property type="entry name" value="PAP2/HPO"/>
</dbReference>
<keyword evidence="4" id="KW-1185">Reference proteome</keyword>
<reference evidence="4" key="1">
    <citation type="submission" date="2020-07" db="EMBL/GenBank/DDBJ databases">
        <title>novel species isolated from the respiratory tract of Marmot.</title>
        <authorList>
            <person name="Zhang G."/>
        </authorList>
    </citation>
    <scope>NUCLEOTIDE SEQUENCE [LARGE SCALE GENOMIC DNA]</scope>
    <source>
        <strain evidence="4">686</strain>
    </source>
</reference>
<dbReference type="RefSeq" id="WP_219850885.1">
    <property type="nucleotide sequence ID" value="NZ_CP059491.1"/>
</dbReference>
<accession>A0A7D7LZK7</accession>
<dbReference type="CDD" id="cd03392">
    <property type="entry name" value="PAP2_like_2"/>
    <property type="match status" value="1"/>
</dbReference>
<feature type="transmembrane region" description="Helical" evidence="1">
    <location>
        <begin position="158"/>
        <end position="176"/>
    </location>
</feature>
<evidence type="ECO:0000259" key="2">
    <source>
        <dbReference type="SMART" id="SM00014"/>
    </source>
</evidence>
<dbReference type="AlphaFoldDB" id="A0A7D7LZK7"/>
<dbReference type="PANTHER" id="PTHR14969:SF13">
    <property type="entry name" value="AT30094P"/>
    <property type="match status" value="1"/>
</dbReference>